<proteinExistence type="predicted"/>
<gene>
    <name evidence="1" type="ORF">Asppvi_005476</name>
</gene>
<sequence length="136" mass="15255">MPSNPPPSVNPNEVPNLPMDYSFDTLYNTVPPHAFLQDLSTIGGTGHLFTGATQPPLPGYEPFQQTCFSDWTLQDVSHAAVPPILASQNFFPDLRLEFMEDLLPLAAEAYPEHLLEQQPDHRCYNRPKIYDLGEDS</sequence>
<dbReference type="EMBL" id="BHVY01000004">
    <property type="protein sequence ID" value="GIJ86586.1"/>
    <property type="molecule type" value="Genomic_DNA"/>
</dbReference>
<dbReference type="GeneID" id="67004087"/>
<reference evidence="1 2" key="1">
    <citation type="submission" date="2018-10" db="EMBL/GenBank/DDBJ databases">
        <title>Pan-genome distribution and transcriptional activeness of fungal secondary metabolism genes in Aspergillus section Fumigati.</title>
        <authorList>
            <person name="Takahashi H."/>
            <person name="Umemura M."/>
            <person name="Ninomiya A."/>
            <person name="Kusuya Y."/>
            <person name="Urayama S."/>
            <person name="Shimizu M."/>
            <person name="Watanabe A."/>
            <person name="Kamei K."/>
            <person name="Yaguchi T."/>
            <person name="Hagiwara D."/>
        </authorList>
    </citation>
    <scope>NUCLEOTIDE SEQUENCE [LARGE SCALE GENOMIC DNA]</scope>
    <source>
        <strain evidence="1 2">IFM 55266</strain>
    </source>
</reference>
<protein>
    <submittedName>
        <fullName evidence="1">Uncharacterized protein</fullName>
    </submittedName>
</protein>
<comment type="caution">
    <text evidence="1">The sequence shown here is derived from an EMBL/GenBank/DDBJ whole genome shotgun (WGS) entry which is preliminary data.</text>
</comment>
<evidence type="ECO:0000313" key="2">
    <source>
        <dbReference type="Proteomes" id="UP001043456"/>
    </source>
</evidence>
<dbReference type="AlphaFoldDB" id="A0A9P3BF55"/>
<dbReference type="OrthoDB" id="4490304at2759"/>
<organism evidence="1 2">
    <name type="scientific">Aspergillus pseudoviridinutans</name>
    <dbReference type="NCBI Taxonomy" id="1517512"/>
    <lineage>
        <taxon>Eukaryota</taxon>
        <taxon>Fungi</taxon>
        <taxon>Dikarya</taxon>
        <taxon>Ascomycota</taxon>
        <taxon>Pezizomycotina</taxon>
        <taxon>Eurotiomycetes</taxon>
        <taxon>Eurotiomycetidae</taxon>
        <taxon>Eurotiales</taxon>
        <taxon>Aspergillaceae</taxon>
        <taxon>Aspergillus</taxon>
        <taxon>Aspergillus subgen. Fumigati</taxon>
    </lineage>
</organism>
<keyword evidence="2" id="KW-1185">Reference proteome</keyword>
<evidence type="ECO:0000313" key="1">
    <source>
        <dbReference type="EMBL" id="GIJ86586.1"/>
    </source>
</evidence>
<accession>A0A9P3BF55</accession>
<dbReference type="RefSeq" id="XP_043157332.1">
    <property type="nucleotide sequence ID" value="XM_043301397.1"/>
</dbReference>
<dbReference type="Proteomes" id="UP001043456">
    <property type="component" value="Unassembled WGS sequence"/>
</dbReference>
<name>A0A9P3BF55_9EURO</name>